<feature type="compositionally biased region" description="Low complexity" evidence="7">
    <location>
        <begin position="676"/>
        <end position="688"/>
    </location>
</feature>
<accession>A0ABR3ZXH3</accession>
<name>A0ABR3ZXH3_9LECA</name>
<keyword evidence="10" id="KW-1185">Reference proteome</keyword>
<protein>
    <recommendedName>
        <fullName evidence="8">C2H2-type domain-containing protein</fullName>
    </recommendedName>
</protein>
<feature type="compositionally biased region" description="Basic and acidic residues" evidence="7">
    <location>
        <begin position="1528"/>
        <end position="1542"/>
    </location>
</feature>
<dbReference type="InterPro" id="IPR013087">
    <property type="entry name" value="Znf_C2H2_type"/>
</dbReference>
<proteinExistence type="predicted"/>
<feature type="compositionally biased region" description="Polar residues" evidence="7">
    <location>
        <begin position="179"/>
        <end position="208"/>
    </location>
</feature>
<feature type="region of interest" description="Disordered" evidence="7">
    <location>
        <begin position="171"/>
        <end position="262"/>
    </location>
</feature>
<feature type="region of interest" description="Disordered" evidence="7">
    <location>
        <begin position="839"/>
        <end position="858"/>
    </location>
</feature>
<dbReference type="EMBL" id="JBEFKJ010000033">
    <property type="protein sequence ID" value="KAL2038362.1"/>
    <property type="molecule type" value="Genomic_DNA"/>
</dbReference>
<feature type="region of interest" description="Disordered" evidence="7">
    <location>
        <begin position="350"/>
        <end position="374"/>
    </location>
</feature>
<feature type="compositionally biased region" description="Basic and acidic residues" evidence="7">
    <location>
        <begin position="1081"/>
        <end position="1093"/>
    </location>
</feature>
<feature type="compositionally biased region" description="Basic and acidic residues" evidence="7">
    <location>
        <begin position="299"/>
        <end position="314"/>
    </location>
</feature>
<feature type="region of interest" description="Disordered" evidence="7">
    <location>
        <begin position="800"/>
        <end position="826"/>
    </location>
</feature>
<gene>
    <name evidence="9" type="ORF">N7G274_009011</name>
</gene>
<evidence type="ECO:0000256" key="1">
    <source>
        <dbReference type="ARBA" id="ARBA00004123"/>
    </source>
</evidence>
<dbReference type="Pfam" id="PF00096">
    <property type="entry name" value="zf-C2H2"/>
    <property type="match status" value="1"/>
</dbReference>
<feature type="compositionally biased region" description="Polar residues" evidence="7">
    <location>
        <begin position="484"/>
        <end position="499"/>
    </location>
</feature>
<dbReference type="Pfam" id="PF10341">
    <property type="entry name" value="TPP1"/>
    <property type="match status" value="1"/>
</dbReference>
<dbReference type="Proteomes" id="UP001590950">
    <property type="component" value="Unassembled WGS sequence"/>
</dbReference>
<dbReference type="SMART" id="SM00355">
    <property type="entry name" value="ZnF_C2H2"/>
    <property type="match status" value="2"/>
</dbReference>
<keyword evidence="4" id="KW-0779">Telomere</keyword>
<dbReference type="PROSITE" id="PS00028">
    <property type="entry name" value="ZINC_FINGER_C2H2_1"/>
    <property type="match status" value="2"/>
</dbReference>
<comment type="subcellular location">
    <subcellularLocation>
        <location evidence="2">Chromosome</location>
        <location evidence="2">Telomere</location>
    </subcellularLocation>
    <subcellularLocation>
        <location evidence="1">Nucleus</location>
    </subcellularLocation>
</comment>
<evidence type="ECO:0000256" key="6">
    <source>
        <dbReference type="PROSITE-ProRule" id="PRU00042"/>
    </source>
</evidence>
<reference evidence="9 10" key="1">
    <citation type="submission" date="2024-09" db="EMBL/GenBank/DDBJ databases">
        <title>Rethinking Asexuality: The Enigmatic Case of Functional Sexual Genes in Lepraria (Stereocaulaceae).</title>
        <authorList>
            <person name="Doellman M."/>
            <person name="Sun Y."/>
            <person name="Barcenas-Pena A."/>
            <person name="Lumbsch H.T."/>
            <person name="Grewe F."/>
        </authorList>
    </citation>
    <scope>NUCLEOTIDE SEQUENCE [LARGE SCALE GENOMIC DNA]</scope>
    <source>
        <strain evidence="9 10">Mercado 3170</strain>
    </source>
</reference>
<evidence type="ECO:0000256" key="7">
    <source>
        <dbReference type="SAM" id="MobiDB-lite"/>
    </source>
</evidence>
<keyword evidence="5" id="KW-0539">Nucleus</keyword>
<feature type="domain" description="C2H2-type" evidence="8">
    <location>
        <begin position="590"/>
        <end position="620"/>
    </location>
</feature>
<feature type="compositionally biased region" description="Polar residues" evidence="7">
    <location>
        <begin position="353"/>
        <end position="364"/>
    </location>
</feature>
<evidence type="ECO:0000259" key="8">
    <source>
        <dbReference type="PROSITE" id="PS50157"/>
    </source>
</evidence>
<feature type="domain" description="C2H2-type" evidence="8">
    <location>
        <begin position="556"/>
        <end position="586"/>
    </location>
</feature>
<evidence type="ECO:0000256" key="5">
    <source>
        <dbReference type="ARBA" id="ARBA00023242"/>
    </source>
</evidence>
<evidence type="ECO:0000313" key="9">
    <source>
        <dbReference type="EMBL" id="KAL2038362.1"/>
    </source>
</evidence>
<evidence type="ECO:0000256" key="3">
    <source>
        <dbReference type="ARBA" id="ARBA00022454"/>
    </source>
</evidence>
<evidence type="ECO:0000256" key="4">
    <source>
        <dbReference type="ARBA" id="ARBA00022895"/>
    </source>
</evidence>
<evidence type="ECO:0000256" key="2">
    <source>
        <dbReference type="ARBA" id="ARBA00004574"/>
    </source>
</evidence>
<feature type="compositionally biased region" description="Polar residues" evidence="7">
    <location>
        <begin position="509"/>
        <end position="527"/>
    </location>
</feature>
<feature type="region of interest" description="Disordered" evidence="7">
    <location>
        <begin position="1516"/>
        <end position="1542"/>
    </location>
</feature>
<feature type="region of interest" description="Disordered" evidence="7">
    <location>
        <begin position="617"/>
        <end position="690"/>
    </location>
</feature>
<feature type="region of interest" description="Disordered" evidence="7">
    <location>
        <begin position="1354"/>
        <end position="1427"/>
    </location>
</feature>
<dbReference type="Gene3D" id="3.30.160.60">
    <property type="entry name" value="Classic Zinc Finger"/>
    <property type="match status" value="1"/>
</dbReference>
<feature type="region of interest" description="Disordered" evidence="7">
    <location>
        <begin position="423"/>
        <end position="535"/>
    </location>
</feature>
<dbReference type="InterPro" id="IPR019437">
    <property type="entry name" value="TPP1/Est3"/>
</dbReference>
<feature type="compositionally biased region" description="Polar residues" evidence="7">
    <location>
        <begin position="319"/>
        <end position="328"/>
    </location>
</feature>
<sequence length="1542" mass="169403">MDLLHEWIGKTIEQELGQAIQWRDDDANRSMTTGKVGDLVFDDDGSNLRVKSPKPRIVQLIKFVTFEEPLQATVSDGITRINVKFSAAASQRYSQKTRRSLTDGTPGGLIQLLDFKITATHLGPRPSRLTLFVEDFKSIGSNGSGHYGLATPHGIESRVVVKTQIEKLTIIRKAESPSGHASPNPSIRSQLSNGSSFDDPPSGTQAMFATQAPPLNAPAARISKPGNFGISMSTRPEKPLSKSAPVMGAPSISRPPITNGKQSLATSSETLLKLLNYTNKAPNPQPNSNNLTDLPATVSDKDEATTDADGRSTELHTPPSISSTNVSEQPLVEAAVTKKASSLSDSIVDSYSTQSIPAQPSNQDSTRKRISKRDVKISKDQEALLDSDSSWLPAQLGRREPVAHIPISILQSMNRDADLHNTLRDNSLKRKRGVNDPVKAADLPRPSTYCTTIDGIQESDSDVPISPGQWPPTPDHKQLPPDSSLGSANNSDHSETSGTVPFGGAKPTDTLSKTPLASTPVLSTPHSPISGLRSPRNLVAPSPIMVSNSAGEDHVFICRAIGCGKTYEDATALKYHIELRHNDKVLAQSLKCNIEDCHKSYPNWSALNYHLRHYHKDKKSGTHDNECNTSEHNSAQISTPRRSIQQAVGSQTSDINANNSEGQPSPEHGSGGLRKPSPSVRSRAVSSDSDLEVIVPKPLNVSRELFPSTASQPELPFTQVRRTPYMNVHGKGHDLQTSPSTLDAHDQPTRSLLNSTSHVTLSVPSTLNKMNRTSTYHHNLDADYRDAERSTLYRAIQVGPSEQPTGDQSQNVPHQHGIAEDNVDNTGFQSRNAGLEVPRNFHGMRNTTTETSRTITDGKRTQADASFLPPSVSHRRKRPKIPTKLDFTEELTHRRDPSEGARQIRQEFLASRRSSERSTPIQSPTMHLMGRVNGIFTSIEKPMADVEMTNADMSRSENVNIEETRSQHTESNLDLQVSGTNKNSAMNVETNLMKQTTQEPQQIDVDVKTSQPMMQDLSTNVIYNVEDAKAGAQEREPTAQVSGIGMAEALSSKHVNLTGDIPPLNGHARAHSPGSSIPQSFKDDRSDQEPIARDRSFIEQNKTSSIRALHHPTSLPTSSIPLQLVPAEARQISPSVKFEHNSPMSIPTSNDEIEPSPIASRVLSVGIHTPETGKNIRPMTSQPATAVEGVSSSVPSNIFNNFKTMYPSYPGDIHHFVTICRKISNLEKINQMEHQSLWDDFIIRHKVEYTQYLERCAEDIEDVLPFDEFYRTEIEEPLYNSRLVNRRNLQDILSLIPTAPQESDGEGHGKAKFSDGARVQLGESKSSAKPINSSEQAPVIDLTGEERRTRHAKLIETTLKGSPTSKKPASRRSLPWSDHISPPKIGVTQSYPSPKQHSRLKDFIDTPGGSRSNVYKPTPKSIDEKYDRPESYEASIRSAWGVRAHDILEPYCIDKIDQRQLHLLKDIAENVDLAEGRRLIEKQVVSRSKGILGGGALPMLTDVDLEAVREAVLRRKATPIGGQSRKPRAGDKSSAPRHERAQ</sequence>
<dbReference type="PROSITE" id="PS50157">
    <property type="entry name" value="ZINC_FINGER_C2H2_2"/>
    <property type="match status" value="2"/>
</dbReference>
<feature type="region of interest" description="Disordered" evidence="7">
    <location>
        <begin position="278"/>
        <end position="329"/>
    </location>
</feature>
<organism evidence="9 10">
    <name type="scientific">Stereocaulon virgatum</name>
    <dbReference type="NCBI Taxonomy" id="373712"/>
    <lineage>
        <taxon>Eukaryota</taxon>
        <taxon>Fungi</taxon>
        <taxon>Dikarya</taxon>
        <taxon>Ascomycota</taxon>
        <taxon>Pezizomycotina</taxon>
        <taxon>Lecanoromycetes</taxon>
        <taxon>OSLEUM clade</taxon>
        <taxon>Lecanoromycetidae</taxon>
        <taxon>Lecanorales</taxon>
        <taxon>Lecanorineae</taxon>
        <taxon>Stereocaulaceae</taxon>
        <taxon>Stereocaulon</taxon>
    </lineage>
</organism>
<feature type="compositionally biased region" description="Polar residues" evidence="7">
    <location>
        <begin position="627"/>
        <end position="663"/>
    </location>
</feature>
<keyword evidence="6" id="KW-0863">Zinc-finger</keyword>
<keyword evidence="3" id="KW-0158">Chromosome</keyword>
<feature type="compositionally biased region" description="Polar residues" evidence="7">
    <location>
        <begin position="800"/>
        <end position="813"/>
    </location>
</feature>
<keyword evidence="6" id="KW-0862">Zinc</keyword>
<comment type="caution">
    <text evidence="9">The sequence shown here is derived from an EMBL/GenBank/DDBJ whole genome shotgun (WGS) entry which is preliminary data.</text>
</comment>
<evidence type="ECO:0000313" key="10">
    <source>
        <dbReference type="Proteomes" id="UP001590950"/>
    </source>
</evidence>
<keyword evidence="6" id="KW-0479">Metal-binding</keyword>
<feature type="compositionally biased region" description="Polar residues" evidence="7">
    <location>
        <begin position="278"/>
        <end position="292"/>
    </location>
</feature>
<feature type="region of interest" description="Disordered" evidence="7">
    <location>
        <begin position="1061"/>
        <end position="1093"/>
    </location>
</feature>